<organism evidence="2 3">
    <name type="scientific">Volvox africanus</name>
    <dbReference type="NCBI Taxonomy" id="51714"/>
    <lineage>
        <taxon>Eukaryota</taxon>
        <taxon>Viridiplantae</taxon>
        <taxon>Chlorophyta</taxon>
        <taxon>core chlorophytes</taxon>
        <taxon>Chlorophyceae</taxon>
        <taxon>CS clade</taxon>
        <taxon>Chlamydomonadales</taxon>
        <taxon>Volvocaceae</taxon>
        <taxon>Volvox</taxon>
    </lineage>
</organism>
<keyword evidence="3" id="KW-1185">Reference proteome</keyword>
<dbReference type="Proteomes" id="UP000747399">
    <property type="component" value="Unassembled WGS sequence"/>
</dbReference>
<evidence type="ECO:0000313" key="3">
    <source>
        <dbReference type="Proteomes" id="UP000747399"/>
    </source>
</evidence>
<dbReference type="InterPro" id="IPR039540">
    <property type="entry name" value="UBL3-like_ubiquitin_dom"/>
</dbReference>
<protein>
    <recommendedName>
        <fullName evidence="1">Ubiquitin-like domain-containing protein</fullName>
    </recommendedName>
</protein>
<dbReference type="PANTHER" id="PTHR13169">
    <property type="entry name" value="UBIQUITIN-LIKE PROTEIN 3 HCG-1 PROTEIN"/>
    <property type="match status" value="1"/>
</dbReference>
<dbReference type="Gene3D" id="3.10.20.90">
    <property type="entry name" value="Phosphatidylinositol 3-kinase Catalytic Subunit, Chain A, domain 1"/>
    <property type="match status" value="1"/>
</dbReference>
<accession>A0A8J4EZD9</accession>
<dbReference type="PANTHER" id="PTHR13169:SF0">
    <property type="entry name" value="UBIQUITIN-LIKE PROTEIN 3"/>
    <property type="match status" value="1"/>
</dbReference>
<comment type="caution">
    <text evidence="2">The sequence shown here is derived from an EMBL/GenBank/DDBJ whole genome shotgun (WGS) entry which is preliminary data.</text>
</comment>
<reference evidence="2" key="1">
    <citation type="journal article" date="2021" name="Proc. Natl. Acad. Sci. U.S.A.">
        <title>Three genomes in the algal genus Volvox reveal the fate of a haploid sex-determining region after a transition to homothallism.</title>
        <authorList>
            <person name="Yamamoto K."/>
            <person name="Hamaji T."/>
            <person name="Kawai-Toyooka H."/>
            <person name="Matsuzaki R."/>
            <person name="Takahashi F."/>
            <person name="Nishimura Y."/>
            <person name="Kawachi M."/>
            <person name="Noguchi H."/>
            <person name="Minakuchi Y."/>
            <person name="Umen J.G."/>
            <person name="Toyoda A."/>
            <person name="Nozaki H."/>
        </authorList>
    </citation>
    <scope>NUCLEOTIDE SEQUENCE</scope>
    <source>
        <strain evidence="2">NIES-3780</strain>
    </source>
</reference>
<evidence type="ECO:0000313" key="2">
    <source>
        <dbReference type="EMBL" id="GIL50082.1"/>
    </source>
</evidence>
<dbReference type="EMBL" id="BNCO01000008">
    <property type="protein sequence ID" value="GIL50082.1"/>
    <property type="molecule type" value="Genomic_DNA"/>
</dbReference>
<dbReference type="AlphaFoldDB" id="A0A8J4EZD9"/>
<dbReference type="PROSITE" id="PS50053">
    <property type="entry name" value="UBIQUITIN_2"/>
    <property type="match status" value="1"/>
</dbReference>
<dbReference type="InterPro" id="IPR029071">
    <property type="entry name" value="Ubiquitin-like_domsf"/>
</dbReference>
<dbReference type="CDD" id="cd01814">
    <property type="entry name" value="Ubl_MUBs_plant"/>
    <property type="match status" value="1"/>
</dbReference>
<sequence>MDDGDSINVKFRHTAGDLGPFTFSESSSVLALKDKVFAEWPKDGLWSKEPPGQPADVRLILSGKFLDSTRQLKEYKRDMGELKADTVVTMLVHIRPQPAPTKQQGTQTLQKQEQKGCGCIIC</sequence>
<gene>
    <name evidence="2" type="ORF">Vafri_6399</name>
</gene>
<evidence type="ECO:0000259" key="1">
    <source>
        <dbReference type="PROSITE" id="PS50053"/>
    </source>
</evidence>
<proteinExistence type="predicted"/>
<dbReference type="InterPro" id="IPR000626">
    <property type="entry name" value="Ubiquitin-like_dom"/>
</dbReference>
<dbReference type="SUPFAM" id="SSF54236">
    <property type="entry name" value="Ubiquitin-like"/>
    <property type="match status" value="1"/>
</dbReference>
<feature type="domain" description="Ubiquitin-like" evidence="1">
    <location>
        <begin position="7"/>
        <end position="75"/>
    </location>
</feature>
<name>A0A8J4EZD9_9CHLO</name>
<dbReference type="InterPro" id="IPR040015">
    <property type="entry name" value="UBL3-like"/>
</dbReference>
<dbReference type="Pfam" id="PF13881">
    <property type="entry name" value="Rad60-SLD_2"/>
    <property type="match status" value="1"/>
</dbReference>